<dbReference type="Proteomes" id="UP001187531">
    <property type="component" value="Unassembled WGS sequence"/>
</dbReference>
<feature type="region of interest" description="Disordered" evidence="1">
    <location>
        <begin position="1"/>
        <end position="95"/>
    </location>
</feature>
<name>A0AA88L8P4_ARTSF</name>
<evidence type="ECO:0000256" key="1">
    <source>
        <dbReference type="SAM" id="MobiDB-lite"/>
    </source>
</evidence>
<reference evidence="2" key="1">
    <citation type="submission" date="2023-07" db="EMBL/GenBank/DDBJ databases">
        <title>Chromosome-level genome assembly of Artemia franciscana.</title>
        <authorList>
            <person name="Jo E."/>
        </authorList>
    </citation>
    <scope>NUCLEOTIDE SEQUENCE</scope>
    <source>
        <tissue evidence="2">Whole body</tissue>
    </source>
</reference>
<evidence type="ECO:0000313" key="2">
    <source>
        <dbReference type="EMBL" id="KAK2721242.1"/>
    </source>
</evidence>
<dbReference type="AlphaFoldDB" id="A0AA88L8P4"/>
<comment type="caution">
    <text evidence="2">The sequence shown here is derived from an EMBL/GenBank/DDBJ whole genome shotgun (WGS) entry which is preliminary data.</text>
</comment>
<feature type="compositionally biased region" description="Basic residues" evidence="1">
    <location>
        <begin position="55"/>
        <end position="79"/>
    </location>
</feature>
<evidence type="ECO:0000313" key="3">
    <source>
        <dbReference type="Proteomes" id="UP001187531"/>
    </source>
</evidence>
<organism evidence="2 3">
    <name type="scientific">Artemia franciscana</name>
    <name type="common">Brine shrimp</name>
    <name type="synonym">Artemia sanfranciscana</name>
    <dbReference type="NCBI Taxonomy" id="6661"/>
    <lineage>
        <taxon>Eukaryota</taxon>
        <taxon>Metazoa</taxon>
        <taxon>Ecdysozoa</taxon>
        <taxon>Arthropoda</taxon>
        <taxon>Crustacea</taxon>
        <taxon>Branchiopoda</taxon>
        <taxon>Anostraca</taxon>
        <taxon>Artemiidae</taxon>
        <taxon>Artemia</taxon>
    </lineage>
</organism>
<proteinExistence type="predicted"/>
<keyword evidence="3" id="KW-1185">Reference proteome</keyword>
<protein>
    <submittedName>
        <fullName evidence="2">Uncharacterized protein</fullName>
    </submittedName>
</protein>
<feature type="compositionally biased region" description="Polar residues" evidence="1">
    <location>
        <begin position="38"/>
        <end position="54"/>
    </location>
</feature>
<sequence>ETRMTFSPSPPPATRIPQKRHRGESSPVKEPLPGRITPKTNQLKPSTSSPNLSSVKRKRGPSGGMKRKPQARATPKKAKSGTNISKTVDDSDTDSYDEKCSAVRCTLPAGNTRPQEESSNLYLILRDDKLVNQMASNCGIPTVAQEHFLEPQLASHILASVFYKMLCFMVLEVGVSYSCQCVLQDALLHGDRPASWGLLLCGTTISLPPLLYG</sequence>
<feature type="non-terminal residue" evidence="2">
    <location>
        <position position="213"/>
    </location>
</feature>
<gene>
    <name evidence="2" type="ORF">QYM36_003501</name>
</gene>
<accession>A0AA88L8P4</accession>
<dbReference type="EMBL" id="JAVRJZ010000006">
    <property type="protein sequence ID" value="KAK2721242.1"/>
    <property type="molecule type" value="Genomic_DNA"/>
</dbReference>